<feature type="region of interest" description="Disordered" evidence="1">
    <location>
        <begin position="1"/>
        <end position="36"/>
    </location>
</feature>
<feature type="compositionally biased region" description="Polar residues" evidence="1">
    <location>
        <begin position="1"/>
        <end position="24"/>
    </location>
</feature>
<dbReference type="Proteomes" id="UP000726737">
    <property type="component" value="Unassembled WGS sequence"/>
</dbReference>
<evidence type="ECO:0000313" key="2">
    <source>
        <dbReference type="EMBL" id="KAG0247264.1"/>
    </source>
</evidence>
<evidence type="ECO:0000256" key="1">
    <source>
        <dbReference type="SAM" id="MobiDB-lite"/>
    </source>
</evidence>
<name>A0A9P6PJU3_9FUNG</name>
<evidence type="ECO:0000313" key="3">
    <source>
        <dbReference type="Proteomes" id="UP000726737"/>
    </source>
</evidence>
<proteinExistence type="predicted"/>
<feature type="non-terminal residue" evidence="2">
    <location>
        <position position="270"/>
    </location>
</feature>
<keyword evidence="3" id="KW-1185">Reference proteome</keyword>
<dbReference type="EMBL" id="JAAAJA010001497">
    <property type="protein sequence ID" value="KAG0247264.1"/>
    <property type="molecule type" value="Genomic_DNA"/>
</dbReference>
<reference evidence="2" key="1">
    <citation type="journal article" date="2020" name="Fungal Divers.">
        <title>Resolving the Mortierellaceae phylogeny through synthesis of multi-gene phylogenetics and phylogenomics.</title>
        <authorList>
            <person name="Vandepol N."/>
            <person name="Liber J."/>
            <person name="Desiro A."/>
            <person name="Na H."/>
            <person name="Kennedy M."/>
            <person name="Barry K."/>
            <person name="Grigoriev I.V."/>
            <person name="Miller A.N."/>
            <person name="O'Donnell K."/>
            <person name="Stajich J.E."/>
            <person name="Bonito G."/>
        </authorList>
    </citation>
    <scope>NUCLEOTIDE SEQUENCE</scope>
    <source>
        <strain evidence="2">KOD948</strain>
    </source>
</reference>
<accession>A0A9P6PJU3</accession>
<comment type="caution">
    <text evidence="2">The sequence shown here is derived from an EMBL/GenBank/DDBJ whole genome shotgun (WGS) entry which is preliminary data.</text>
</comment>
<feature type="compositionally biased region" description="Basic and acidic residues" evidence="1">
    <location>
        <begin position="26"/>
        <end position="36"/>
    </location>
</feature>
<protein>
    <submittedName>
        <fullName evidence="2">Uncharacterized protein</fullName>
    </submittedName>
</protein>
<sequence>SSSNPRQGQTPRRAATPSQRSSLWSRPDRRRSSTQEEYDILKKLPEQVKFHDGKKFPAGRKKGRYADDWVRMFISWFRGKAGVKPSHNDLTNDLSTPTTATSIDVLPPPRGYDHAVQPKLSHLRISYHSLGCPRVGRSRLAGIDRRGGNYCRWKAGQAANALFLTTTAAVSEPPRGVSHYASHIEHDYTLYDDWLLTAKAEGSWINGKESFVRRDENVEAEYETDDEDQATGDAMQLHVVETDGPEFYTSPIRHVVERDINTDPDPSVQK</sequence>
<gene>
    <name evidence="2" type="ORF">BG011_001761</name>
</gene>
<dbReference type="OrthoDB" id="2433437at2759"/>
<dbReference type="AlphaFoldDB" id="A0A9P6PJU3"/>
<organism evidence="2 3">
    <name type="scientific">Mortierella polycephala</name>
    <dbReference type="NCBI Taxonomy" id="41804"/>
    <lineage>
        <taxon>Eukaryota</taxon>
        <taxon>Fungi</taxon>
        <taxon>Fungi incertae sedis</taxon>
        <taxon>Mucoromycota</taxon>
        <taxon>Mortierellomycotina</taxon>
        <taxon>Mortierellomycetes</taxon>
        <taxon>Mortierellales</taxon>
        <taxon>Mortierellaceae</taxon>
        <taxon>Mortierella</taxon>
    </lineage>
</organism>